<evidence type="ECO:0000259" key="2">
    <source>
        <dbReference type="Pfam" id="PF14291"/>
    </source>
</evidence>
<dbReference type="Pfam" id="PF14291">
    <property type="entry name" value="DUF4371"/>
    <property type="match status" value="1"/>
</dbReference>
<feature type="domain" description="DUF4371" evidence="2">
    <location>
        <begin position="173"/>
        <end position="242"/>
    </location>
</feature>
<dbReference type="InterPro" id="IPR025398">
    <property type="entry name" value="DUF4371"/>
</dbReference>
<evidence type="ECO:0000313" key="3">
    <source>
        <dbReference type="EMBL" id="GEY99084.1"/>
    </source>
</evidence>
<accession>A0A699I6A4</accession>
<dbReference type="AlphaFoldDB" id="A0A699I6A4"/>
<dbReference type="PANTHER" id="PTHR11697">
    <property type="entry name" value="GENERAL TRANSCRIPTION FACTOR 2-RELATED ZINC FINGER PROTEIN"/>
    <property type="match status" value="1"/>
</dbReference>
<feature type="compositionally biased region" description="Basic residues" evidence="1">
    <location>
        <begin position="97"/>
        <end position="106"/>
    </location>
</feature>
<gene>
    <name evidence="3" type="ORF">Tci_471058</name>
</gene>
<proteinExistence type="predicted"/>
<feature type="region of interest" description="Disordered" evidence="1">
    <location>
        <begin position="86"/>
        <end position="123"/>
    </location>
</feature>
<dbReference type="PANTHER" id="PTHR11697:SF230">
    <property type="entry name" value="ZINC FINGER, MYM DOMAIN CONTAINING 1"/>
    <property type="match status" value="1"/>
</dbReference>
<organism evidence="3">
    <name type="scientific">Tanacetum cinerariifolium</name>
    <name type="common">Dalmatian daisy</name>
    <name type="synonym">Chrysanthemum cinerariifolium</name>
    <dbReference type="NCBI Taxonomy" id="118510"/>
    <lineage>
        <taxon>Eukaryota</taxon>
        <taxon>Viridiplantae</taxon>
        <taxon>Streptophyta</taxon>
        <taxon>Embryophyta</taxon>
        <taxon>Tracheophyta</taxon>
        <taxon>Spermatophyta</taxon>
        <taxon>Magnoliopsida</taxon>
        <taxon>eudicotyledons</taxon>
        <taxon>Gunneridae</taxon>
        <taxon>Pentapetalae</taxon>
        <taxon>asterids</taxon>
        <taxon>campanulids</taxon>
        <taxon>Asterales</taxon>
        <taxon>Asteraceae</taxon>
        <taxon>Asteroideae</taxon>
        <taxon>Anthemideae</taxon>
        <taxon>Anthemidinae</taxon>
        <taxon>Tanacetum</taxon>
    </lineage>
</organism>
<dbReference type="InterPro" id="IPR055298">
    <property type="entry name" value="AtLOH3-like"/>
</dbReference>
<sequence length="403" mass="46021">MLTSKCHTLNANCQKFNAAYKRAKRLGKSGENDVDLMKRAQSIYRDEHKGVSFSQEDAWAILKFHPKWDASEQVDLTGDVLGATQEDLFGHDARPRPTGKPRSAKKTKSDATASTGGTQAEKDRTRIRLEELRFLATSTNDLDDDDAYWIKKQKRLIKNKMRNDLGDEDDEDEVVSNSPQNAKYTSPDIQKEILQIYAMKVQEAIRDEIGNAKFCLILDESQDESKKEQMAICVRSVKGKGLFGPTRVVLNEIYLGRSTGSQKALQNKSQDIVNALTLVSTMKTLIQALRDNGWESLLDKVVVFCDKYNIHVPDMNVTYQSRRKKHDVTVEHHYRVDVFVVAIDNQLQELNNRFSESVSEILRLSATLDPRKSFNSDDICKLMTKYYPLDFTEQDKIELKLEL</sequence>
<protein>
    <recommendedName>
        <fullName evidence="2">DUF4371 domain-containing protein</fullName>
    </recommendedName>
</protein>
<name>A0A699I6A4_TANCI</name>
<feature type="compositionally biased region" description="Polar residues" evidence="1">
    <location>
        <begin position="175"/>
        <end position="184"/>
    </location>
</feature>
<evidence type="ECO:0000256" key="1">
    <source>
        <dbReference type="SAM" id="MobiDB-lite"/>
    </source>
</evidence>
<reference evidence="3" key="1">
    <citation type="journal article" date="2019" name="Sci. Rep.">
        <title>Draft genome of Tanacetum cinerariifolium, the natural source of mosquito coil.</title>
        <authorList>
            <person name="Yamashiro T."/>
            <person name="Shiraishi A."/>
            <person name="Satake H."/>
            <person name="Nakayama K."/>
        </authorList>
    </citation>
    <scope>NUCLEOTIDE SEQUENCE</scope>
</reference>
<dbReference type="EMBL" id="BKCJ010229655">
    <property type="protein sequence ID" value="GEY99084.1"/>
    <property type="molecule type" value="Genomic_DNA"/>
</dbReference>
<comment type="caution">
    <text evidence="3">The sequence shown here is derived from an EMBL/GenBank/DDBJ whole genome shotgun (WGS) entry which is preliminary data.</text>
</comment>
<feature type="region of interest" description="Disordered" evidence="1">
    <location>
        <begin position="164"/>
        <end position="184"/>
    </location>
</feature>